<organism evidence="1 2">
    <name type="scientific">Morus notabilis</name>
    <dbReference type="NCBI Taxonomy" id="981085"/>
    <lineage>
        <taxon>Eukaryota</taxon>
        <taxon>Viridiplantae</taxon>
        <taxon>Streptophyta</taxon>
        <taxon>Embryophyta</taxon>
        <taxon>Tracheophyta</taxon>
        <taxon>Spermatophyta</taxon>
        <taxon>Magnoliopsida</taxon>
        <taxon>eudicotyledons</taxon>
        <taxon>Gunneridae</taxon>
        <taxon>Pentapetalae</taxon>
        <taxon>rosids</taxon>
        <taxon>fabids</taxon>
        <taxon>Rosales</taxon>
        <taxon>Moraceae</taxon>
        <taxon>Moreae</taxon>
        <taxon>Morus</taxon>
    </lineage>
</organism>
<protein>
    <submittedName>
        <fullName evidence="1">Uncharacterized protein</fullName>
    </submittedName>
</protein>
<dbReference type="Proteomes" id="UP000030645">
    <property type="component" value="Unassembled WGS sequence"/>
</dbReference>
<dbReference type="AlphaFoldDB" id="W9QP95"/>
<dbReference type="EMBL" id="KE343605">
    <property type="protein sequence ID" value="EXB37182.1"/>
    <property type="molecule type" value="Genomic_DNA"/>
</dbReference>
<sequence length="50" mass="5876">MGTEEEEEEIVCLDESFFINDKGFECKNNEENVIFVILFQLPADQIHIRV</sequence>
<name>W9QP95_9ROSA</name>
<keyword evidence="2" id="KW-1185">Reference proteome</keyword>
<gene>
    <name evidence="1" type="ORF">L484_013546</name>
</gene>
<accession>W9QP95</accession>
<evidence type="ECO:0000313" key="2">
    <source>
        <dbReference type="Proteomes" id="UP000030645"/>
    </source>
</evidence>
<proteinExistence type="predicted"/>
<reference evidence="2" key="1">
    <citation type="submission" date="2013-01" db="EMBL/GenBank/DDBJ databases">
        <title>Draft Genome Sequence of a Mulberry Tree, Morus notabilis C.K. Schneid.</title>
        <authorList>
            <person name="He N."/>
            <person name="Zhao S."/>
        </authorList>
    </citation>
    <scope>NUCLEOTIDE SEQUENCE</scope>
</reference>
<evidence type="ECO:0000313" key="1">
    <source>
        <dbReference type="EMBL" id="EXB37182.1"/>
    </source>
</evidence>